<dbReference type="EMBL" id="CP045891">
    <property type="protein sequence ID" value="QQP57199.1"/>
    <property type="molecule type" value="Genomic_DNA"/>
</dbReference>
<organism evidence="1 2">
    <name type="scientific">Caligus rogercresseyi</name>
    <name type="common">Sea louse</name>
    <dbReference type="NCBI Taxonomy" id="217165"/>
    <lineage>
        <taxon>Eukaryota</taxon>
        <taxon>Metazoa</taxon>
        <taxon>Ecdysozoa</taxon>
        <taxon>Arthropoda</taxon>
        <taxon>Crustacea</taxon>
        <taxon>Multicrustacea</taxon>
        <taxon>Hexanauplia</taxon>
        <taxon>Copepoda</taxon>
        <taxon>Siphonostomatoida</taxon>
        <taxon>Caligidae</taxon>
        <taxon>Caligus</taxon>
    </lineage>
</organism>
<evidence type="ECO:0000313" key="2">
    <source>
        <dbReference type="Proteomes" id="UP000595437"/>
    </source>
</evidence>
<sequence>MKSSKKVAKLATRCRDQLCRQCDELVEETRITRLEAAVPPTEEDVDIATTFSEEVGRDWIGSRR</sequence>
<name>A0A7T8QW23_CALRO</name>
<accession>A0A7T8QW23</accession>
<dbReference type="AlphaFoldDB" id="A0A7T8QW23"/>
<keyword evidence="2" id="KW-1185">Reference proteome</keyword>
<gene>
    <name evidence="1" type="ORF">FKW44_002111</name>
</gene>
<evidence type="ECO:0000313" key="1">
    <source>
        <dbReference type="EMBL" id="QQP57199.1"/>
    </source>
</evidence>
<protein>
    <submittedName>
        <fullName evidence="1">Uncharacterized protein</fullName>
    </submittedName>
</protein>
<proteinExistence type="predicted"/>
<reference evidence="2" key="1">
    <citation type="submission" date="2021-01" db="EMBL/GenBank/DDBJ databases">
        <title>Caligus Genome Assembly.</title>
        <authorList>
            <person name="Gallardo-Escarate C."/>
        </authorList>
    </citation>
    <scope>NUCLEOTIDE SEQUENCE [LARGE SCALE GENOMIC DNA]</scope>
</reference>
<dbReference type="Proteomes" id="UP000595437">
    <property type="component" value="Chromosome 2"/>
</dbReference>